<proteinExistence type="inferred from homology"/>
<gene>
    <name evidence="4" type="ORF">CA163_26390</name>
</gene>
<comment type="similarity">
    <text evidence="1">Belongs to the outer membrane OOP (TC 1.B.6) superfamily. OmpA family.</text>
</comment>
<feature type="domain" description="Outer membrane protein OmpA-like transmembrane" evidence="3">
    <location>
        <begin position="14"/>
        <end position="108"/>
    </location>
</feature>
<dbReference type="EMBL" id="NIXT01002813">
    <property type="protein sequence ID" value="OXE29862.1"/>
    <property type="molecule type" value="Genomic_DNA"/>
</dbReference>
<evidence type="ECO:0000313" key="4">
    <source>
        <dbReference type="EMBL" id="OXE29862.1"/>
    </source>
</evidence>
<dbReference type="Gene3D" id="2.40.160.20">
    <property type="match status" value="1"/>
</dbReference>
<feature type="non-terminal residue" evidence="4">
    <location>
        <position position="1"/>
    </location>
</feature>
<keyword evidence="2" id="KW-0406">Ion transport</keyword>
<evidence type="ECO:0000313" key="5">
    <source>
        <dbReference type="Proteomes" id="UP000214596"/>
    </source>
</evidence>
<dbReference type="InterPro" id="IPR000498">
    <property type="entry name" value="OmpA-like_TM_dom"/>
</dbReference>
<keyword evidence="2" id="KW-0812">Transmembrane</keyword>
<evidence type="ECO:0000256" key="2">
    <source>
        <dbReference type="ARBA" id="ARBA00023114"/>
    </source>
</evidence>
<dbReference type="STRING" id="670.ACZ92_04585"/>
<keyword evidence="2" id="KW-0813">Transport</keyword>
<name>A0A227J4L9_VIBPH</name>
<dbReference type="AlphaFoldDB" id="A0A227J4L9"/>
<organism evidence="4 5">
    <name type="scientific">Vibrio parahaemolyticus</name>
    <dbReference type="NCBI Taxonomy" id="670"/>
    <lineage>
        <taxon>Bacteria</taxon>
        <taxon>Pseudomonadati</taxon>
        <taxon>Pseudomonadota</taxon>
        <taxon>Gammaproteobacteria</taxon>
        <taxon>Vibrionales</taxon>
        <taxon>Vibrionaceae</taxon>
        <taxon>Vibrio</taxon>
    </lineage>
</organism>
<dbReference type="Proteomes" id="UP000214596">
    <property type="component" value="Unassembled WGS sequence"/>
</dbReference>
<feature type="non-terminal residue" evidence="4">
    <location>
        <position position="112"/>
    </location>
</feature>
<dbReference type="Pfam" id="PF01389">
    <property type="entry name" value="OmpA_membrane"/>
    <property type="match status" value="1"/>
</dbReference>
<keyword evidence="2" id="KW-0626">Porin</keyword>
<protein>
    <recommendedName>
        <fullName evidence="3">Outer membrane protein OmpA-like transmembrane domain-containing protein</fullName>
    </recommendedName>
</protein>
<dbReference type="SUPFAM" id="SSF56925">
    <property type="entry name" value="OMPA-like"/>
    <property type="match status" value="1"/>
</dbReference>
<dbReference type="InterPro" id="IPR011250">
    <property type="entry name" value="OMP/PagP_B-barrel"/>
</dbReference>
<sequence>VGANLGYGDVSYDVNNGHDDGDMFLGDVYYRYMFDQNFGLEAGYKGAFNGIGSVLMSPISEITDVSYGGPRISGYVSYPLGAGFELYGKGGITYYTLSYTLKNNGQNKEYDE</sequence>
<evidence type="ECO:0000256" key="1">
    <source>
        <dbReference type="ARBA" id="ARBA00005710"/>
    </source>
</evidence>
<dbReference type="GO" id="GO:0009279">
    <property type="term" value="C:cell outer membrane"/>
    <property type="evidence" value="ECO:0007669"/>
    <property type="project" value="InterPro"/>
</dbReference>
<dbReference type="GO" id="GO:0046930">
    <property type="term" value="C:pore complex"/>
    <property type="evidence" value="ECO:0007669"/>
    <property type="project" value="UniProtKB-KW"/>
</dbReference>
<evidence type="ECO:0000259" key="3">
    <source>
        <dbReference type="Pfam" id="PF01389"/>
    </source>
</evidence>
<comment type="caution">
    <text evidence="4">The sequence shown here is derived from an EMBL/GenBank/DDBJ whole genome shotgun (WGS) entry which is preliminary data.</text>
</comment>
<accession>A0A227J4L9</accession>
<dbReference type="GO" id="GO:0015288">
    <property type="term" value="F:porin activity"/>
    <property type="evidence" value="ECO:0007669"/>
    <property type="project" value="UniProtKB-KW"/>
</dbReference>
<reference evidence="4 5" key="1">
    <citation type="journal article" date="2017" name="Appl. Environ. Microbiol.">
        <title>Parallel evolution of two clades of a major Atlantic endemic Vibrio parahaemolyticus pathogen lineage by independent acquisition of related pathogenicity islands.</title>
        <authorList>
            <person name="Xu F."/>
            <person name="Gonzalez-Escalona N."/>
            <person name="Drees K.P."/>
            <person name="Sebra R.P."/>
            <person name="Cooper V.S."/>
            <person name="Jones S.H."/>
            <person name="Whistler C.A."/>
        </authorList>
    </citation>
    <scope>NUCLEOTIDE SEQUENCE [LARGE SCALE GENOMIC DNA]</scope>
    <source>
        <strain evidence="4 5">MAVP-3</strain>
    </source>
</reference>